<dbReference type="RefSeq" id="WP_026391105.1">
    <property type="nucleotide sequence ID" value="NZ_LR215048.1"/>
</dbReference>
<dbReference type="EMBL" id="LR215048">
    <property type="protein sequence ID" value="VEU80848.1"/>
    <property type="molecule type" value="Genomic_DNA"/>
</dbReference>
<organism evidence="1 2">
    <name type="scientific">Haploplasma axanthum</name>
    <name type="common">Acholeplasma axanthum</name>
    <dbReference type="NCBI Taxonomy" id="29552"/>
    <lineage>
        <taxon>Bacteria</taxon>
        <taxon>Bacillati</taxon>
        <taxon>Mycoplasmatota</taxon>
        <taxon>Mollicutes</taxon>
        <taxon>Acholeplasmatales</taxon>
        <taxon>Acholeplasmataceae</taxon>
        <taxon>Haploplasma</taxon>
    </lineage>
</organism>
<gene>
    <name evidence="1" type="ORF">NCTC10138_01235</name>
</gene>
<accession>A0A449BEJ3</accession>
<dbReference type="Proteomes" id="UP000289841">
    <property type="component" value="Chromosome"/>
</dbReference>
<evidence type="ECO:0000313" key="2">
    <source>
        <dbReference type="Proteomes" id="UP000289841"/>
    </source>
</evidence>
<sequence length="82" mass="9711">MIDKTTDSNYTYKRKTSIDNNTLKFSYEYDLTKEIVDADVADMILYTCQSDIDLQKILERYDEVTLDILVEIVNEYRLSLLK</sequence>
<dbReference type="KEGG" id="aaxa:NCTC10138_01235"/>
<name>A0A449BEJ3_HAPAX</name>
<proteinExistence type="predicted"/>
<evidence type="ECO:0000313" key="1">
    <source>
        <dbReference type="EMBL" id="VEU80848.1"/>
    </source>
</evidence>
<reference evidence="1 2" key="1">
    <citation type="submission" date="2019-01" db="EMBL/GenBank/DDBJ databases">
        <authorList>
            <consortium name="Pathogen Informatics"/>
        </authorList>
    </citation>
    <scope>NUCLEOTIDE SEQUENCE [LARGE SCALE GENOMIC DNA]</scope>
    <source>
        <strain evidence="1 2">NCTC10138</strain>
    </source>
</reference>
<dbReference type="AlphaFoldDB" id="A0A449BEJ3"/>
<keyword evidence="2" id="KW-1185">Reference proteome</keyword>
<protein>
    <submittedName>
        <fullName evidence="1">Uncharacterized protein</fullName>
    </submittedName>
</protein>
<dbReference type="OrthoDB" id="9932448at2"/>